<feature type="transmembrane region" description="Helical" evidence="1">
    <location>
        <begin position="69"/>
        <end position="86"/>
    </location>
</feature>
<keyword evidence="3" id="KW-1185">Reference proteome</keyword>
<dbReference type="AlphaFoldDB" id="A0A2H1YEN7"/>
<keyword evidence="1" id="KW-0812">Transmembrane</keyword>
<dbReference type="Proteomes" id="UP000234211">
    <property type="component" value="Unassembled WGS sequence"/>
</dbReference>
<dbReference type="Pfam" id="PF10067">
    <property type="entry name" value="DUF2306"/>
    <property type="match status" value="1"/>
</dbReference>
<sequence length="213" mass="24125">MEIETIAKILIYYIHAPMGGVALLAGGVALIAKKGNSIHKKAGRIFYYAMLISALTAFVISVMPNHESPFLFSIGMFSTYLLIGGYRSLKFKNKTHNIFLDKLIAIIMVITGLVMIIYPIIFDKNIDIVLLVFGLVGISFGIRDIRLFQNKKLLREKWLKLHIGKMTGGYLASITAFFVVNQFLPYLFNWLLPGVIGSIYITYWIKKLNRKNL</sequence>
<protein>
    <recommendedName>
        <fullName evidence="4">DUF2306 domain-containing protein</fullName>
    </recommendedName>
</protein>
<dbReference type="InterPro" id="IPR018750">
    <property type="entry name" value="DUF2306_membrane"/>
</dbReference>
<feature type="transmembrane region" description="Helical" evidence="1">
    <location>
        <begin position="126"/>
        <end position="142"/>
    </location>
</feature>
<dbReference type="EMBL" id="OENF01000005">
    <property type="protein sequence ID" value="SOS73966.1"/>
    <property type="molecule type" value="Genomic_DNA"/>
</dbReference>
<feature type="transmembrane region" description="Helical" evidence="1">
    <location>
        <begin position="12"/>
        <end position="33"/>
    </location>
</feature>
<dbReference type="OrthoDB" id="1162022at2"/>
<feature type="transmembrane region" description="Helical" evidence="1">
    <location>
        <begin position="163"/>
        <end position="180"/>
    </location>
</feature>
<organism evidence="2 3">
    <name type="scientific">Tenacibaculum piscium</name>
    <dbReference type="NCBI Taxonomy" id="1458515"/>
    <lineage>
        <taxon>Bacteria</taxon>
        <taxon>Pseudomonadati</taxon>
        <taxon>Bacteroidota</taxon>
        <taxon>Flavobacteriia</taxon>
        <taxon>Flavobacteriales</taxon>
        <taxon>Flavobacteriaceae</taxon>
        <taxon>Tenacibaculum</taxon>
    </lineage>
</organism>
<reference evidence="3" key="1">
    <citation type="submission" date="2017-11" db="EMBL/GenBank/DDBJ databases">
        <authorList>
            <person name="Duchaud E."/>
        </authorList>
    </citation>
    <scope>NUCLEOTIDE SEQUENCE [LARGE SCALE GENOMIC DNA]</scope>
    <source>
        <strain evidence="3">Tenacibaculum sp. TNO020</strain>
    </source>
</reference>
<accession>A0A2H1YEN7</accession>
<name>A0A2H1YEN7_9FLAO</name>
<feature type="transmembrane region" description="Helical" evidence="1">
    <location>
        <begin position="98"/>
        <end position="120"/>
    </location>
</feature>
<dbReference type="RefSeq" id="WP_101916490.1">
    <property type="nucleotide sequence ID" value="NZ_OENF01000005.1"/>
</dbReference>
<evidence type="ECO:0000313" key="2">
    <source>
        <dbReference type="EMBL" id="SOS73966.1"/>
    </source>
</evidence>
<gene>
    <name evidence="2" type="ORF">TNO020_130003</name>
</gene>
<proteinExistence type="predicted"/>
<evidence type="ECO:0000256" key="1">
    <source>
        <dbReference type="SAM" id="Phobius"/>
    </source>
</evidence>
<evidence type="ECO:0000313" key="3">
    <source>
        <dbReference type="Proteomes" id="UP000234211"/>
    </source>
</evidence>
<feature type="transmembrane region" description="Helical" evidence="1">
    <location>
        <begin position="186"/>
        <end position="205"/>
    </location>
</feature>
<feature type="transmembrane region" description="Helical" evidence="1">
    <location>
        <begin position="45"/>
        <end position="63"/>
    </location>
</feature>
<keyword evidence="1" id="KW-1133">Transmembrane helix</keyword>
<evidence type="ECO:0008006" key="4">
    <source>
        <dbReference type="Google" id="ProtNLM"/>
    </source>
</evidence>
<keyword evidence="1" id="KW-0472">Membrane</keyword>